<feature type="compositionally biased region" description="Basic and acidic residues" evidence="1">
    <location>
        <begin position="173"/>
        <end position="182"/>
    </location>
</feature>
<evidence type="ECO:0000313" key="3">
    <source>
        <dbReference type="Proteomes" id="UP001154282"/>
    </source>
</evidence>
<dbReference type="EMBL" id="CAMGYJ010000011">
    <property type="protein sequence ID" value="CAI0559159.1"/>
    <property type="molecule type" value="Genomic_DNA"/>
</dbReference>
<feature type="compositionally biased region" description="Low complexity" evidence="1">
    <location>
        <begin position="92"/>
        <end position="123"/>
    </location>
</feature>
<name>A0AAV0RNJ5_9ROSI</name>
<accession>A0AAV0RNJ5</accession>
<feature type="region of interest" description="Disordered" evidence="1">
    <location>
        <begin position="15"/>
        <end position="55"/>
    </location>
</feature>
<proteinExistence type="predicted"/>
<keyword evidence="3" id="KW-1185">Reference proteome</keyword>
<organism evidence="2 3">
    <name type="scientific">Linum tenue</name>
    <dbReference type="NCBI Taxonomy" id="586396"/>
    <lineage>
        <taxon>Eukaryota</taxon>
        <taxon>Viridiplantae</taxon>
        <taxon>Streptophyta</taxon>
        <taxon>Embryophyta</taxon>
        <taxon>Tracheophyta</taxon>
        <taxon>Spermatophyta</taxon>
        <taxon>Magnoliopsida</taxon>
        <taxon>eudicotyledons</taxon>
        <taxon>Gunneridae</taxon>
        <taxon>Pentapetalae</taxon>
        <taxon>rosids</taxon>
        <taxon>fabids</taxon>
        <taxon>Malpighiales</taxon>
        <taxon>Linaceae</taxon>
        <taxon>Linum</taxon>
    </lineage>
</organism>
<feature type="region of interest" description="Disordered" evidence="1">
    <location>
        <begin position="84"/>
        <end position="184"/>
    </location>
</feature>
<evidence type="ECO:0008006" key="4">
    <source>
        <dbReference type="Google" id="ProtNLM"/>
    </source>
</evidence>
<evidence type="ECO:0000313" key="2">
    <source>
        <dbReference type="EMBL" id="CAI0559159.1"/>
    </source>
</evidence>
<sequence>PLPAVETAVDDILQHEQKLKGDKGQSTSGIQSVALAAQGDQNKSFTPNKENKFESAKEGKFCRYCKMGGHQKEECYRLKNKKARMGEGETFSGSMSQSKSQSGDSVSSGHSAGYDSKSSSSGSLNFTTKEINKQRLLLHQPDSMSPSPPASPSIKHASYSVSEHLPTHSTYAGKEKVGESSEGKGIAKYNKTVSKF</sequence>
<protein>
    <recommendedName>
        <fullName evidence="4">CCHC-type domain-containing protein</fullName>
    </recommendedName>
</protein>
<feature type="non-terminal residue" evidence="2">
    <location>
        <position position="1"/>
    </location>
</feature>
<feature type="compositionally biased region" description="Polar residues" evidence="1">
    <location>
        <begin position="39"/>
        <end position="48"/>
    </location>
</feature>
<dbReference type="AlphaFoldDB" id="A0AAV0RNJ5"/>
<comment type="caution">
    <text evidence="2">The sequence shown here is derived from an EMBL/GenBank/DDBJ whole genome shotgun (WGS) entry which is preliminary data.</text>
</comment>
<dbReference type="Proteomes" id="UP001154282">
    <property type="component" value="Unassembled WGS sequence"/>
</dbReference>
<gene>
    <name evidence="2" type="ORF">LITE_LOCUS49083</name>
</gene>
<reference evidence="2" key="1">
    <citation type="submission" date="2022-08" db="EMBL/GenBank/DDBJ databases">
        <authorList>
            <person name="Gutierrez-Valencia J."/>
        </authorList>
    </citation>
    <scope>NUCLEOTIDE SEQUENCE</scope>
</reference>
<evidence type="ECO:0000256" key="1">
    <source>
        <dbReference type="SAM" id="MobiDB-lite"/>
    </source>
</evidence>